<organism evidence="4 5">
    <name type="scientific">Apiospora rasikravindrae</name>
    <dbReference type="NCBI Taxonomy" id="990691"/>
    <lineage>
        <taxon>Eukaryota</taxon>
        <taxon>Fungi</taxon>
        <taxon>Dikarya</taxon>
        <taxon>Ascomycota</taxon>
        <taxon>Pezizomycotina</taxon>
        <taxon>Sordariomycetes</taxon>
        <taxon>Xylariomycetidae</taxon>
        <taxon>Amphisphaeriales</taxon>
        <taxon>Apiosporaceae</taxon>
        <taxon>Apiospora</taxon>
    </lineage>
</organism>
<feature type="signal peptide" evidence="2">
    <location>
        <begin position="1"/>
        <end position="22"/>
    </location>
</feature>
<evidence type="ECO:0000313" key="5">
    <source>
        <dbReference type="Proteomes" id="UP001444661"/>
    </source>
</evidence>
<name>A0ABR1TCF3_9PEZI</name>
<dbReference type="Proteomes" id="UP001444661">
    <property type="component" value="Unassembled WGS sequence"/>
</dbReference>
<reference evidence="4 5" key="1">
    <citation type="submission" date="2023-01" db="EMBL/GenBank/DDBJ databases">
        <title>Analysis of 21 Apiospora genomes using comparative genomics revels a genus with tremendous synthesis potential of carbohydrate active enzymes and secondary metabolites.</title>
        <authorList>
            <person name="Sorensen T."/>
        </authorList>
    </citation>
    <scope>NUCLEOTIDE SEQUENCE [LARGE SCALE GENOMIC DNA]</scope>
    <source>
        <strain evidence="4 5">CBS 33761</strain>
    </source>
</reference>
<keyword evidence="5" id="KW-1185">Reference proteome</keyword>
<sequence length="206" mass="22120">MAYPRLLLSALLLQLLATLAAAADGGFLDQGCGTMQDPWYYSNGVATTYCTEHVCDSNVETSLNLNLCIGNTNGSLYAKQDGDFGSSCKDCFIEGNYDTLKCVCLNNTKDEWVWSYIHLNSGFIYNWFGYLSCFNYHQTDIPVTYDCKPAGWQPNADEKDNCTDPSCSGTQADAGHIDLGDGADGDNSPKPTAAPAPGLAANATSS</sequence>
<dbReference type="SUPFAM" id="SSF51322">
    <property type="entry name" value="Cyanovirin-N"/>
    <property type="match status" value="1"/>
</dbReference>
<dbReference type="InterPro" id="IPR011058">
    <property type="entry name" value="Cyanovirin-N"/>
</dbReference>
<evidence type="ECO:0000259" key="3">
    <source>
        <dbReference type="Pfam" id="PF08881"/>
    </source>
</evidence>
<comment type="caution">
    <text evidence="4">The sequence shown here is derived from an EMBL/GenBank/DDBJ whole genome shotgun (WGS) entry which is preliminary data.</text>
</comment>
<proteinExistence type="predicted"/>
<dbReference type="InterPro" id="IPR036673">
    <property type="entry name" value="Cyanovirin-N_sf"/>
</dbReference>
<evidence type="ECO:0000313" key="4">
    <source>
        <dbReference type="EMBL" id="KAK8043368.1"/>
    </source>
</evidence>
<feature type="region of interest" description="Disordered" evidence="1">
    <location>
        <begin position="173"/>
        <end position="206"/>
    </location>
</feature>
<dbReference type="EMBL" id="JAQQWK010000004">
    <property type="protein sequence ID" value="KAK8043368.1"/>
    <property type="molecule type" value="Genomic_DNA"/>
</dbReference>
<feature type="domain" description="Cyanovirin-N" evidence="3">
    <location>
        <begin position="48"/>
        <end position="131"/>
    </location>
</feature>
<accession>A0ABR1TCF3</accession>
<keyword evidence="2" id="KW-0732">Signal</keyword>
<protein>
    <recommendedName>
        <fullName evidence="3">Cyanovirin-N domain-containing protein</fullName>
    </recommendedName>
</protein>
<evidence type="ECO:0000256" key="1">
    <source>
        <dbReference type="SAM" id="MobiDB-lite"/>
    </source>
</evidence>
<dbReference type="Pfam" id="PF08881">
    <property type="entry name" value="CVNH"/>
    <property type="match status" value="1"/>
</dbReference>
<dbReference type="Gene3D" id="2.30.60.10">
    <property type="entry name" value="Cyanovirin-N"/>
    <property type="match status" value="1"/>
</dbReference>
<evidence type="ECO:0000256" key="2">
    <source>
        <dbReference type="SAM" id="SignalP"/>
    </source>
</evidence>
<feature type="compositionally biased region" description="Low complexity" evidence="1">
    <location>
        <begin position="189"/>
        <end position="206"/>
    </location>
</feature>
<gene>
    <name evidence="4" type="ORF">PG993_005798</name>
</gene>
<feature type="chain" id="PRO_5045483056" description="Cyanovirin-N domain-containing protein" evidence="2">
    <location>
        <begin position="23"/>
        <end position="206"/>
    </location>
</feature>